<sequence>MADPNYSWFYLVLFLAIPLSRIIPRLISKRREKTDGYKTKETQTEQSTEWRPKQESLKSQTKEMQVLGIMHQGANTFDKIQKNTQIETKVLDSILQELEQKGLIKVVEKQGMFGPKIELYSTDKGFKEYYS</sequence>
<dbReference type="SUPFAM" id="SSF46785">
    <property type="entry name" value="Winged helix' DNA-binding domain"/>
    <property type="match status" value="1"/>
</dbReference>
<accession>A0A0C5C010</accession>
<keyword evidence="2" id="KW-1133">Transmembrane helix</keyword>
<dbReference type="EMBL" id="CP010868">
    <property type="protein sequence ID" value="AJM92590.1"/>
    <property type="molecule type" value="Genomic_DNA"/>
</dbReference>
<feature type="compositionally biased region" description="Basic and acidic residues" evidence="1">
    <location>
        <begin position="33"/>
        <end position="56"/>
    </location>
</feature>
<dbReference type="AlphaFoldDB" id="A0A0C5C010"/>
<keyword evidence="5" id="KW-1185">Reference proteome</keyword>
<dbReference type="Gene3D" id="1.10.10.10">
    <property type="entry name" value="Winged helix-like DNA-binding domain superfamily/Winged helix DNA-binding domain"/>
    <property type="match status" value="1"/>
</dbReference>
<evidence type="ECO:0000313" key="4">
    <source>
        <dbReference type="EMBL" id="AJM92590.1"/>
    </source>
</evidence>
<feature type="domain" description="HTH hxlR-type" evidence="3">
    <location>
        <begin position="64"/>
        <end position="125"/>
    </location>
</feature>
<dbReference type="KEGG" id="nid:NPIRD3C_1378"/>
<proteinExistence type="predicted"/>
<reference evidence="4 5" key="2">
    <citation type="journal article" date="2016" name="ISME J.">
        <title>Physiological and genomic characterization of two novel marine thaumarchaeal strains indicates niche differentiation.</title>
        <authorList>
            <person name="Bayer B."/>
            <person name="Vojvoda J."/>
            <person name="Offre P."/>
            <person name="Alves R.J."/>
            <person name="Elisabeth N.H."/>
            <person name="Garcia J.A."/>
            <person name="Volland J.M."/>
            <person name="Srivastava A."/>
            <person name="Schleper C."/>
            <person name="Herndl G.J."/>
        </authorList>
    </citation>
    <scope>NUCLEOTIDE SEQUENCE [LARGE SCALE GENOMIC DNA]</scope>
    <source>
        <strain evidence="4 5">D3C</strain>
    </source>
</reference>
<reference evidence="4 5" key="3">
    <citation type="journal article" date="2019" name="Int. J. Syst. Evol. Microbiol.">
        <title>Nitrosopumilus adriaticus sp. nov. and Nitrosopumilus piranensis sp. nov., two ammonia-oxidizing archaea from the Adriatic Sea and members of the class Nitrososphaeria.</title>
        <authorList>
            <person name="Bayer B."/>
            <person name="Vojvoda J."/>
            <person name="Reinthaler T."/>
            <person name="Reyes C."/>
            <person name="Pinto M."/>
            <person name="Herndl G.J."/>
        </authorList>
    </citation>
    <scope>NUCLEOTIDE SEQUENCE [LARGE SCALE GENOMIC DNA]</scope>
    <source>
        <strain evidence="4 5">D3C</strain>
    </source>
</reference>
<name>A0A0C5C010_9ARCH</name>
<evidence type="ECO:0000256" key="2">
    <source>
        <dbReference type="SAM" id="Phobius"/>
    </source>
</evidence>
<organism evidence="4 5">
    <name type="scientific">Nitrosopumilus piranensis</name>
    <dbReference type="NCBI Taxonomy" id="1582439"/>
    <lineage>
        <taxon>Archaea</taxon>
        <taxon>Nitrososphaerota</taxon>
        <taxon>Nitrososphaeria</taxon>
        <taxon>Nitrosopumilales</taxon>
        <taxon>Nitrosopumilaceae</taxon>
        <taxon>Nitrosopumilus</taxon>
    </lineage>
</organism>
<gene>
    <name evidence="4" type="ORF">NPIRD3C_1378</name>
</gene>
<dbReference type="RefSeq" id="WP_148703407.1">
    <property type="nucleotide sequence ID" value="NZ_CP010868.1"/>
</dbReference>
<protein>
    <recommendedName>
        <fullName evidence="3">HTH hxlR-type domain-containing protein</fullName>
    </recommendedName>
</protein>
<dbReference type="InterPro" id="IPR036390">
    <property type="entry name" value="WH_DNA-bd_sf"/>
</dbReference>
<evidence type="ECO:0000256" key="1">
    <source>
        <dbReference type="SAM" id="MobiDB-lite"/>
    </source>
</evidence>
<keyword evidence="2" id="KW-0812">Transmembrane</keyword>
<feature type="region of interest" description="Disordered" evidence="1">
    <location>
        <begin position="33"/>
        <end position="58"/>
    </location>
</feature>
<dbReference type="Pfam" id="PF01638">
    <property type="entry name" value="HxlR"/>
    <property type="match status" value="1"/>
</dbReference>
<reference evidence="5" key="1">
    <citation type="submission" date="2015-02" db="EMBL/GenBank/DDBJ databases">
        <title>Characterization of two novel Thaumarchaeota isolated from the Northern Adriatic Sea.</title>
        <authorList>
            <person name="Bayer B."/>
            <person name="Vojvoda J."/>
            <person name="Offre P."/>
            <person name="Srivastava A."/>
            <person name="Elisabeth N."/>
            <person name="Garcia J.A.L."/>
            <person name="Schleper C."/>
            <person name="Herndl G.J."/>
        </authorList>
    </citation>
    <scope>NUCLEOTIDE SEQUENCE [LARGE SCALE GENOMIC DNA]</scope>
    <source>
        <strain evidence="5">D3C</strain>
    </source>
</reference>
<feature type="transmembrane region" description="Helical" evidence="2">
    <location>
        <begin position="6"/>
        <end position="23"/>
    </location>
</feature>
<dbReference type="OrthoDB" id="3060at2157"/>
<dbReference type="GeneID" id="41600506"/>
<keyword evidence="2" id="KW-0472">Membrane</keyword>
<dbReference type="InterPro" id="IPR036388">
    <property type="entry name" value="WH-like_DNA-bd_sf"/>
</dbReference>
<evidence type="ECO:0000313" key="5">
    <source>
        <dbReference type="Proteomes" id="UP000032027"/>
    </source>
</evidence>
<dbReference type="PATRIC" id="fig|1582439.9.peg.1424"/>
<dbReference type="InterPro" id="IPR002577">
    <property type="entry name" value="HTH_HxlR"/>
</dbReference>
<evidence type="ECO:0000259" key="3">
    <source>
        <dbReference type="Pfam" id="PF01638"/>
    </source>
</evidence>
<dbReference type="Proteomes" id="UP000032027">
    <property type="component" value="Chromosome"/>
</dbReference>
<dbReference type="HOGENOM" id="CLU_1901826_0_0_2"/>